<dbReference type="InterPro" id="IPR001296">
    <property type="entry name" value="Glyco_trans_1"/>
</dbReference>
<dbReference type="InterPro" id="IPR013216">
    <property type="entry name" value="Methyltransf_11"/>
</dbReference>
<organism evidence="3 4">
    <name type="scientific">Maridesulfovibrio hydrothermalis AM13 = DSM 14728</name>
    <dbReference type="NCBI Taxonomy" id="1121451"/>
    <lineage>
        <taxon>Bacteria</taxon>
        <taxon>Pseudomonadati</taxon>
        <taxon>Thermodesulfobacteriota</taxon>
        <taxon>Desulfovibrionia</taxon>
        <taxon>Desulfovibrionales</taxon>
        <taxon>Desulfovibrionaceae</taxon>
        <taxon>Maridesulfovibrio</taxon>
    </lineage>
</organism>
<evidence type="ECO:0000259" key="2">
    <source>
        <dbReference type="Pfam" id="PF08241"/>
    </source>
</evidence>
<protein>
    <submittedName>
        <fullName evidence="3">Uncharacterized protein</fullName>
    </submittedName>
</protein>
<feature type="domain" description="Methyltransferase type 11" evidence="2">
    <location>
        <begin position="210"/>
        <end position="289"/>
    </location>
</feature>
<dbReference type="HOGENOM" id="CLU_370376_0_0_7"/>
<dbReference type="Proteomes" id="UP000010808">
    <property type="component" value="Chromosome"/>
</dbReference>
<reference evidence="3 4" key="1">
    <citation type="submission" date="2012-10" db="EMBL/GenBank/DDBJ databases">
        <authorList>
            <person name="Genoscope - CEA"/>
        </authorList>
    </citation>
    <scope>NUCLEOTIDE SEQUENCE [LARGE SCALE GENOMIC DNA]</scope>
    <source>
        <strain evidence="4">AM13 / DSM 14728</strain>
    </source>
</reference>
<dbReference type="STRING" id="1121451.DESAM_20349"/>
<dbReference type="SUPFAM" id="SSF53756">
    <property type="entry name" value="UDP-Glycosyltransferase/glycogen phosphorylase"/>
    <property type="match status" value="1"/>
</dbReference>
<dbReference type="OrthoDB" id="6879152at2"/>
<dbReference type="KEGG" id="dhy:DESAM_20349"/>
<dbReference type="eggNOG" id="COG0438">
    <property type="taxonomic scope" value="Bacteria"/>
</dbReference>
<name>L0R8Y2_9BACT</name>
<accession>L0R8Y2</accession>
<evidence type="ECO:0000259" key="1">
    <source>
        <dbReference type="Pfam" id="PF00534"/>
    </source>
</evidence>
<dbReference type="EMBL" id="FO203522">
    <property type="protein sequence ID" value="CCO22640.1"/>
    <property type="molecule type" value="Genomic_DNA"/>
</dbReference>
<sequence length="751" mass="86068">MIYWVSPEQIKMCTKIVFKIYDHKNSIIDGDWDKKVCSFEEGTMFYSSFKRRLAGDPWEEIEYYKHNVGLIAEGEIRWGCSTAEDFLARCKGLDTIYDNIKQFGFCQTDINDFISVAVDRNGKLLLCNGRHRLTFAKLLKLEAIPIKIIVRHTKWVEFCEQVKGYTNVPGRGGKIYAPIDHPEFTHWPTRHTGRSSIIIDNMLPSSKTVLDIGTHWGYFPTILEKLGKKCVGVEYLQEQLFFLYKLKKANDASFEIISEDIFDYIGDGKKFDSVLALAIFHHFLKTKQLHSKLIHLLNSLEMKEMFLLTHSVNEPQMKEAYIDYGPEEFAEFITKHSCLDVYREIGDFKGRKLYHISQSKNVDLYPQPIQDFRIIFIAFVNATYPQIFKKVDGQIRGLKANHPNSHCIVLGTGNDSVDTSGYDFDFIDLRDFKDGYAQRGIIAAQMLKRLSPDIIYMRYPPADAGIEFITRNFDNVIFEHQTIELDELCVTNTNAFLNELAFGSTCIQRSLGGIGVTNEIVSYERRRASKVKSFRVMGNGIDDNSYPLSKRPPSSGKIHAMCVAHFNHWHGLDRLIKGCGNSSEITDNFRFHIIGDGPSLEEYKSLTIKLGVENNFIFHGRLNADEIAPYADLCAFAVGVLALFRNNLTQIASLKHREYALRGLPFMLAAEDVDFNAGMDFCHIIPPNESPVNMRELLNFGLRCRENPLLRLHIREYALNELSWTKKMATVKEVAKRALELKTFKDSTNNQ</sequence>
<keyword evidence="4" id="KW-1185">Reference proteome</keyword>
<feature type="domain" description="Glycosyl transferase family 1" evidence="1">
    <location>
        <begin position="555"/>
        <end position="628"/>
    </location>
</feature>
<dbReference type="Gene3D" id="3.40.50.2000">
    <property type="entry name" value="Glycogen Phosphorylase B"/>
    <property type="match status" value="2"/>
</dbReference>
<proteinExistence type="predicted"/>
<dbReference type="Pfam" id="PF00534">
    <property type="entry name" value="Glycos_transf_1"/>
    <property type="match status" value="1"/>
</dbReference>
<dbReference type="Pfam" id="PF08241">
    <property type="entry name" value="Methyltransf_11"/>
    <property type="match status" value="1"/>
</dbReference>
<evidence type="ECO:0000313" key="4">
    <source>
        <dbReference type="Proteomes" id="UP000010808"/>
    </source>
</evidence>
<dbReference type="SUPFAM" id="SSF53335">
    <property type="entry name" value="S-adenosyl-L-methionine-dependent methyltransferases"/>
    <property type="match status" value="1"/>
</dbReference>
<dbReference type="InterPro" id="IPR029063">
    <property type="entry name" value="SAM-dependent_MTases_sf"/>
</dbReference>
<dbReference type="RefSeq" id="WP_015335248.1">
    <property type="nucleotide sequence ID" value="NC_020055.1"/>
</dbReference>
<gene>
    <name evidence="3" type="ORF">DESAM_20349</name>
</gene>
<dbReference type="PATRIC" id="fig|1121451.3.peg.617"/>
<evidence type="ECO:0000313" key="3">
    <source>
        <dbReference type="EMBL" id="CCO22640.1"/>
    </source>
</evidence>
<dbReference type="AlphaFoldDB" id="L0R8Y2"/>
<dbReference type="GO" id="GO:0016757">
    <property type="term" value="F:glycosyltransferase activity"/>
    <property type="evidence" value="ECO:0007669"/>
    <property type="project" value="InterPro"/>
</dbReference>
<dbReference type="Gene3D" id="3.40.50.150">
    <property type="entry name" value="Vaccinia Virus protein VP39"/>
    <property type="match status" value="1"/>
</dbReference>
<dbReference type="GO" id="GO:0008757">
    <property type="term" value="F:S-adenosylmethionine-dependent methyltransferase activity"/>
    <property type="evidence" value="ECO:0007669"/>
    <property type="project" value="InterPro"/>
</dbReference>